<dbReference type="Gene3D" id="1.20.1250.20">
    <property type="entry name" value="MFS general substrate transporter like domains"/>
    <property type="match status" value="1"/>
</dbReference>
<feature type="non-terminal residue" evidence="8">
    <location>
        <position position="162"/>
    </location>
</feature>
<dbReference type="EMBL" id="JAHRHJ020000005">
    <property type="protein sequence ID" value="KAH9314798.1"/>
    <property type="molecule type" value="Genomic_DNA"/>
</dbReference>
<evidence type="ECO:0000256" key="6">
    <source>
        <dbReference type="SAM" id="Phobius"/>
    </source>
</evidence>
<dbReference type="InterPro" id="IPR050814">
    <property type="entry name" value="Myo-inositol_Transporter"/>
</dbReference>
<gene>
    <name evidence="8" type="ORF">KI387_023425</name>
</gene>
<keyword evidence="3 6" id="KW-0812">Transmembrane</keyword>
<proteinExistence type="predicted"/>
<keyword evidence="2" id="KW-0813">Transport</keyword>
<evidence type="ECO:0000259" key="7">
    <source>
        <dbReference type="PROSITE" id="PS50850"/>
    </source>
</evidence>
<protein>
    <recommendedName>
        <fullName evidence="7">Major facilitator superfamily (MFS) profile domain-containing protein</fullName>
    </recommendedName>
</protein>
<dbReference type="Proteomes" id="UP000824469">
    <property type="component" value="Unassembled WGS sequence"/>
</dbReference>
<feature type="transmembrane region" description="Helical" evidence="6">
    <location>
        <begin position="102"/>
        <end position="127"/>
    </location>
</feature>
<dbReference type="SUPFAM" id="SSF103473">
    <property type="entry name" value="MFS general substrate transporter"/>
    <property type="match status" value="1"/>
</dbReference>
<accession>A0AA38G4T0</accession>
<sequence length="162" mass="17511">MSMRRIRQRRVECGKMENVQDSQGILVASGTKRGLSPAKSDSDQESLSDNQMVSMNPLQLAITDGNGLLIAISIIGGLHSTLMAGFFGDTFGRREILSMARILYLPSACGIALSPTVSILITARFLVGCAYGLSSTIVPLLISETAPSNIRGQYFLIRLLIY</sequence>
<dbReference type="PANTHER" id="PTHR48020">
    <property type="entry name" value="PROTON MYO-INOSITOL COTRANSPORTER"/>
    <property type="match status" value="1"/>
</dbReference>
<dbReference type="AlphaFoldDB" id="A0AA38G4T0"/>
<dbReference type="Pfam" id="PF00083">
    <property type="entry name" value="Sugar_tr"/>
    <property type="match status" value="1"/>
</dbReference>
<comment type="caution">
    <text evidence="8">The sequence shown here is derived from an EMBL/GenBank/DDBJ whole genome shotgun (WGS) entry which is preliminary data.</text>
</comment>
<organism evidence="8 9">
    <name type="scientific">Taxus chinensis</name>
    <name type="common">Chinese yew</name>
    <name type="synonym">Taxus wallichiana var. chinensis</name>
    <dbReference type="NCBI Taxonomy" id="29808"/>
    <lineage>
        <taxon>Eukaryota</taxon>
        <taxon>Viridiplantae</taxon>
        <taxon>Streptophyta</taxon>
        <taxon>Embryophyta</taxon>
        <taxon>Tracheophyta</taxon>
        <taxon>Spermatophyta</taxon>
        <taxon>Pinopsida</taxon>
        <taxon>Pinidae</taxon>
        <taxon>Conifers II</taxon>
        <taxon>Cupressales</taxon>
        <taxon>Taxaceae</taxon>
        <taxon>Taxus</taxon>
    </lineage>
</organism>
<keyword evidence="5 6" id="KW-0472">Membrane</keyword>
<keyword evidence="9" id="KW-1185">Reference proteome</keyword>
<dbReference type="InterPro" id="IPR036259">
    <property type="entry name" value="MFS_trans_sf"/>
</dbReference>
<evidence type="ECO:0000256" key="5">
    <source>
        <dbReference type="ARBA" id="ARBA00023136"/>
    </source>
</evidence>
<feature type="domain" description="Major facilitator superfamily (MFS) profile" evidence="7">
    <location>
        <begin position="1"/>
        <end position="162"/>
    </location>
</feature>
<evidence type="ECO:0000313" key="9">
    <source>
        <dbReference type="Proteomes" id="UP000824469"/>
    </source>
</evidence>
<name>A0AA38G4T0_TAXCH</name>
<dbReference type="InterPro" id="IPR005828">
    <property type="entry name" value="MFS_sugar_transport-like"/>
</dbReference>
<keyword evidence="4 6" id="KW-1133">Transmembrane helix</keyword>
<evidence type="ECO:0000256" key="1">
    <source>
        <dbReference type="ARBA" id="ARBA00004141"/>
    </source>
</evidence>
<evidence type="ECO:0000256" key="3">
    <source>
        <dbReference type="ARBA" id="ARBA00022692"/>
    </source>
</evidence>
<feature type="transmembrane region" description="Helical" evidence="6">
    <location>
        <begin position="68"/>
        <end position="87"/>
    </location>
</feature>
<evidence type="ECO:0000256" key="2">
    <source>
        <dbReference type="ARBA" id="ARBA00022448"/>
    </source>
</evidence>
<comment type="subcellular location">
    <subcellularLocation>
        <location evidence="1">Membrane</location>
        <topology evidence="1">Multi-pass membrane protein</topology>
    </subcellularLocation>
</comment>
<dbReference type="InterPro" id="IPR020846">
    <property type="entry name" value="MFS_dom"/>
</dbReference>
<reference evidence="8 9" key="1">
    <citation type="journal article" date="2021" name="Nat. Plants">
        <title>The Taxus genome provides insights into paclitaxel biosynthesis.</title>
        <authorList>
            <person name="Xiong X."/>
            <person name="Gou J."/>
            <person name="Liao Q."/>
            <person name="Li Y."/>
            <person name="Zhou Q."/>
            <person name="Bi G."/>
            <person name="Li C."/>
            <person name="Du R."/>
            <person name="Wang X."/>
            <person name="Sun T."/>
            <person name="Guo L."/>
            <person name="Liang H."/>
            <person name="Lu P."/>
            <person name="Wu Y."/>
            <person name="Zhang Z."/>
            <person name="Ro D.K."/>
            <person name="Shang Y."/>
            <person name="Huang S."/>
            <person name="Yan J."/>
        </authorList>
    </citation>
    <scope>NUCLEOTIDE SEQUENCE [LARGE SCALE GENOMIC DNA]</scope>
    <source>
        <strain evidence="8">Ta-2019</strain>
    </source>
</reference>
<dbReference type="GO" id="GO:0022857">
    <property type="term" value="F:transmembrane transporter activity"/>
    <property type="evidence" value="ECO:0007669"/>
    <property type="project" value="InterPro"/>
</dbReference>
<dbReference type="GO" id="GO:0016020">
    <property type="term" value="C:membrane"/>
    <property type="evidence" value="ECO:0007669"/>
    <property type="project" value="UniProtKB-SubCell"/>
</dbReference>
<dbReference type="PANTHER" id="PTHR48020:SF35">
    <property type="entry name" value="SUGAR TRANSPORTER"/>
    <property type="match status" value="1"/>
</dbReference>
<evidence type="ECO:0000313" key="8">
    <source>
        <dbReference type="EMBL" id="KAH9314798.1"/>
    </source>
</evidence>
<evidence type="ECO:0000256" key="4">
    <source>
        <dbReference type="ARBA" id="ARBA00022989"/>
    </source>
</evidence>
<dbReference type="PROSITE" id="PS50850">
    <property type="entry name" value="MFS"/>
    <property type="match status" value="1"/>
</dbReference>